<dbReference type="eggNOG" id="ENOG5031EYE">
    <property type="taxonomic scope" value="Bacteria"/>
</dbReference>
<dbReference type="STRING" id="1824.SAMN05444423_1011779"/>
<accession>U5EKG2</accession>
<dbReference type="InterPro" id="IPR024520">
    <property type="entry name" value="DUF3558"/>
</dbReference>
<keyword evidence="2" id="KW-0732">Signal</keyword>
<sequence>MRAWRTVVPGLAVVVGGVIAGCGDTEPATAQPSSTTAAAPTNADPAAGLWDPCTLPDSALSAAGLNTSTKEKDVAGVAFEGWKLCKWQDAKKTYTFTAASGNHTIGEARNRTDYTGHVDTTIGSHKALQSRPVGAANDLACYLTIEVPGGIVDFSVGNRVSAKNAGDPCTEARRLSEAFVSYLPPA</sequence>
<dbReference type="EMBL" id="AB685274">
    <property type="protein sequence ID" value="BAO99004.1"/>
    <property type="molecule type" value="Genomic_DNA"/>
</dbReference>
<dbReference type="PROSITE" id="PS51257">
    <property type="entry name" value="PROKAR_LIPOPROTEIN"/>
    <property type="match status" value="1"/>
</dbReference>
<dbReference type="AlphaFoldDB" id="U5EKG2"/>
<reference evidence="3 4" key="1">
    <citation type="journal article" date="2014" name="BMC Genomics">
        <title>Genome based analysis of type-I polyketide synthase and nonribosomal peptide synthetase gene clusters in seven strains of five representative Nocardia species.</title>
        <authorList>
            <person name="Komaki H."/>
            <person name="Ichikawa N."/>
            <person name="Hosoyama A."/>
            <person name="Takahashi-Nakaguchi A."/>
            <person name="Matsuzawa T."/>
            <person name="Suzuki K."/>
            <person name="Fujita N."/>
            <person name="Gonoi T."/>
        </authorList>
    </citation>
    <scope>NUCLEOTIDE SEQUENCE [LARGE SCALE GENOMIC DNA]</scope>
    <source>
        <strain evidence="3 4">NBRC 15531</strain>
    </source>
</reference>
<feature type="chain" id="PRO_5038289160" description="DUF3558 domain-containing protein" evidence="2">
    <location>
        <begin position="21"/>
        <end position="186"/>
    </location>
</feature>
<evidence type="ECO:0000256" key="2">
    <source>
        <dbReference type="SAM" id="SignalP"/>
    </source>
</evidence>
<name>U5EKG2_NOCAS</name>
<feature type="region of interest" description="Disordered" evidence="1">
    <location>
        <begin position="26"/>
        <end position="45"/>
    </location>
</feature>
<evidence type="ECO:0008006" key="5">
    <source>
        <dbReference type="Google" id="ProtNLM"/>
    </source>
</evidence>
<dbReference type="EMBL" id="BAFO02000033">
    <property type="protein sequence ID" value="GAD86818.1"/>
    <property type="molecule type" value="Genomic_DNA"/>
</dbReference>
<evidence type="ECO:0000313" key="3">
    <source>
        <dbReference type="EMBL" id="GAD86818.1"/>
    </source>
</evidence>
<dbReference type="Proteomes" id="UP000017048">
    <property type="component" value="Unassembled WGS sequence"/>
</dbReference>
<keyword evidence="4" id="KW-1185">Reference proteome</keyword>
<feature type="signal peptide" evidence="2">
    <location>
        <begin position="1"/>
        <end position="20"/>
    </location>
</feature>
<evidence type="ECO:0000313" key="4">
    <source>
        <dbReference type="Proteomes" id="UP000017048"/>
    </source>
</evidence>
<evidence type="ECO:0000256" key="1">
    <source>
        <dbReference type="SAM" id="MobiDB-lite"/>
    </source>
</evidence>
<protein>
    <recommendedName>
        <fullName evidence="5">DUF3558 domain-containing protein</fullName>
    </recommendedName>
</protein>
<organism evidence="3 4">
    <name type="scientific">Nocardia asteroides NBRC 15531</name>
    <dbReference type="NCBI Taxonomy" id="1110697"/>
    <lineage>
        <taxon>Bacteria</taxon>
        <taxon>Bacillati</taxon>
        <taxon>Actinomycetota</taxon>
        <taxon>Actinomycetes</taxon>
        <taxon>Mycobacteriales</taxon>
        <taxon>Nocardiaceae</taxon>
        <taxon>Nocardia</taxon>
    </lineage>
</organism>
<dbReference type="OrthoDB" id="4547789at2"/>
<gene>
    <name evidence="3" type="ORF">NCAST_33_01970</name>
</gene>
<dbReference type="Pfam" id="PF12079">
    <property type="entry name" value="DUF3558"/>
    <property type="match status" value="1"/>
</dbReference>
<proteinExistence type="predicted"/>